<dbReference type="RefSeq" id="WP_177319266.1">
    <property type="nucleotide sequence ID" value="NZ_CP050898.1"/>
</dbReference>
<evidence type="ECO:0000313" key="1">
    <source>
        <dbReference type="EMBL" id="QIX22381.1"/>
    </source>
</evidence>
<name>A0A6H0ZR83_9HYPH</name>
<sequence length="156" mass="16559">MTPKSVKVTETTLQVLVEVAKAVAIASVPFGATIARTIENSSKDVDAASDKGIDELRSELSKQELRLGFDLQQAKIAQEMAIAHRIMNAETVEIEEFYDKSASGQAGLGVNETGVNLGLRGDGKSVTKRIYKFSGNNIASMDIAPAVSDGTPSKSD</sequence>
<protein>
    <submittedName>
        <fullName evidence="1">Uncharacterized protein</fullName>
    </submittedName>
</protein>
<organism evidence="1 2">
    <name type="scientific">Agrobacterium pusense</name>
    <dbReference type="NCBI Taxonomy" id="648995"/>
    <lineage>
        <taxon>Bacteria</taxon>
        <taxon>Pseudomonadati</taxon>
        <taxon>Pseudomonadota</taxon>
        <taxon>Alphaproteobacteria</taxon>
        <taxon>Hyphomicrobiales</taxon>
        <taxon>Rhizobiaceae</taxon>
        <taxon>Rhizobium/Agrobacterium group</taxon>
        <taxon>Agrobacterium</taxon>
    </lineage>
</organism>
<proteinExistence type="predicted"/>
<accession>A0A6H0ZR83</accession>
<evidence type="ECO:0000313" key="2">
    <source>
        <dbReference type="Proteomes" id="UP000500870"/>
    </source>
</evidence>
<gene>
    <name evidence="1" type="ORF">FOB41_15120</name>
</gene>
<reference evidence="1 2" key="1">
    <citation type="submission" date="2020-04" db="EMBL/GenBank/DDBJ databases">
        <title>FDA dAtabase for Regulatory Grade micrObial Sequences (FDA-ARGOS): Supporting development and validation of Infectious Disease Dx tests.</title>
        <authorList>
            <person name="Sciortino C."/>
            <person name="Tallon L."/>
            <person name="Sadzewicz L."/>
            <person name="Vavikolanu K."/>
            <person name="Mehta A."/>
            <person name="Aluvathingal J."/>
            <person name="Nadendla S."/>
            <person name="Nandy P."/>
            <person name="Geyer C."/>
            <person name="Yan Y."/>
            <person name="Sichtig H."/>
        </authorList>
    </citation>
    <scope>NUCLEOTIDE SEQUENCE [LARGE SCALE GENOMIC DNA]</scope>
    <source>
        <strain evidence="1 2">FDAARGOS_633</strain>
    </source>
</reference>
<dbReference type="EMBL" id="CP050898">
    <property type="protein sequence ID" value="QIX22381.1"/>
    <property type="molecule type" value="Genomic_DNA"/>
</dbReference>
<dbReference type="Proteomes" id="UP000500870">
    <property type="component" value="Chromosome 1"/>
</dbReference>
<dbReference type="AlphaFoldDB" id="A0A6H0ZR83"/>